<dbReference type="Proteomes" id="UP000653472">
    <property type="component" value="Unassembled WGS sequence"/>
</dbReference>
<dbReference type="InterPro" id="IPR036388">
    <property type="entry name" value="WH-like_DNA-bd_sf"/>
</dbReference>
<organism evidence="6 7">
    <name type="scientific">Solimonas marina</name>
    <dbReference type="NCBI Taxonomy" id="2714601"/>
    <lineage>
        <taxon>Bacteria</taxon>
        <taxon>Pseudomonadati</taxon>
        <taxon>Pseudomonadota</taxon>
        <taxon>Gammaproteobacteria</taxon>
        <taxon>Nevskiales</taxon>
        <taxon>Nevskiaceae</taxon>
        <taxon>Solimonas</taxon>
    </lineage>
</organism>
<feature type="region of interest" description="Disordered" evidence="5">
    <location>
        <begin position="204"/>
        <end position="320"/>
    </location>
</feature>
<dbReference type="GO" id="GO:0051301">
    <property type="term" value="P:cell division"/>
    <property type="evidence" value="ECO:0007669"/>
    <property type="project" value="UniProtKB-KW"/>
</dbReference>
<dbReference type="EMBL" id="JAAVXB010000004">
    <property type="protein sequence ID" value="NKF22668.1"/>
    <property type="molecule type" value="Genomic_DNA"/>
</dbReference>
<dbReference type="GO" id="GO:0051304">
    <property type="term" value="P:chromosome separation"/>
    <property type="evidence" value="ECO:0007669"/>
    <property type="project" value="InterPro"/>
</dbReference>
<sequence length="320" mass="34165">MSEALDPQTDLDMPNTADARIAELDRILEAILQASEQPLSTEQLQRMLGHDLGVTKKDIREGLERLAEDLAGRAVELSEVASGWRIQVRRDYAEWVARLYQEKPPRLSRALLETLALICYRQPITRGEIEDVRGVAMSPNIIRTLLERGWIREVGVKEVPGRPSLFGTTSQLLDDLNLRSLDDLPTLPEIKDSDQLEAALQKLGGADVADGEPNDGDRVGDAETPASDAAGEAVQSAEANPDEPMPAEAGDGASGDDASDDTPLADAGVAEDAETKGGSGTEAEPSAPTEADEQTQHDADDTDAAEDGNGADEDKPPASP</sequence>
<keyword evidence="2" id="KW-0132">Cell division</keyword>
<accession>A0A969WAY3</accession>
<proteinExistence type="predicted"/>
<reference evidence="6" key="1">
    <citation type="submission" date="2020-03" db="EMBL/GenBank/DDBJ databases">
        <title>Solimonas marina sp. nov., isolated from deep seawater of the Pacific Ocean.</title>
        <authorList>
            <person name="Liu X."/>
            <person name="Lai Q."/>
            <person name="Sun F."/>
            <person name="Gai Y."/>
            <person name="Li G."/>
            <person name="Shao Z."/>
        </authorList>
    </citation>
    <scope>NUCLEOTIDE SEQUENCE</scope>
    <source>
        <strain evidence="6">C16B3</strain>
    </source>
</reference>
<dbReference type="PANTHER" id="PTHR34298:SF2">
    <property type="entry name" value="SEGREGATION AND CONDENSATION PROTEIN B"/>
    <property type="match status" value="1"/>
</dbReference>
<name>A0A969WAY3_9GAMM</name>
<keyword evidence="7" id="KW-1185">Reference proteome</keyword>
<keyword evidence="4" id="KW-0131">Cell cycle</keyword>
<gene>
    <name evidence="6" type="primary">scpB</name>
    <name evidence="6" type="ORF">G7Y82_10090</name>
</gene>
<keyword evidence="1" id="KW-0963">Cytoplasm</keyword>
<evidence type="ECO:0000256" key="1">
    <source>
        <dbReference type="ARBA" id="ARBA00022490"/>
    </source>
</evidence>
<dbReference type="AlphaFoldDB" id="A0A969WAY3"/>
<dbReference type="NCBIfam" id="TIGR00281">
    <property type="entry name" value="SMC-Scp complex subunit ScpB"/>
    <property type="match status" value="1"/>
</dbReference>
<keyword evidence="3" id="KW-0159">Chromosome partition</keyword>
<dbReference type="InterPro" id="IPR036390">
    <property type="entry name" value="WH_DNA-bd_sf"/>
</dbReference>
<dbReference type="PANTHER" id="PTHR34298">
    <property type="entry name" value="SEGREGATION AND CONDENSATION PROTEIN B"/>
    <property type="match status" value="1"/>
</dbReference>
<feature type="compositionally biased region" description="Acidic residues" evidence="5">
    <location>
        <begin position="300"/>
        <end position="311"/>
    </location>
</feature>
<evidence type="ECO:0000256" key="4">
    <source>
        <dbReference type="ARBA" id="ARBA00023306"/>
    </source>
</evidence>
<dbReference type="InterPro" id="IPR005234">
    <property type="entry name" value="ScpB_csome_segregation"/>
</dbReference>
<evidence type="ECO:0000256" key="3">
    <source>
        <dbReference type="ARBA" id="ARBA00022829"/>
    </source>
</evidence>
<dbReference type="RefSeq" id="WP_168147907.1">
    <property type="nucleotide sequence ID" value="NZ_JAAVXB010000004.1"/>
</dbReference>
<protein>
    <submittedName>
        <fullName evidence="6">SMC-Scp complex subunit ScpB</fullName>
    </submittedName>
</protein>
<evidence type="ECO:0000256" key="5">
    <source>
        <dbReference type="SAM" id="MobiDB-lite"/>
    </source>
</evidence>
<dbReference type="SUPFAM" id="SSF46785">
    <property type="entry name" value="Winged helix' DNA-binding domain"/>
    <property type="match status" value="2"/>
</dbReference>
<dbReference type="Pfam" id="PF04079">
    <property type="entry name" value="SMC_ScpB"/>
    <property type="match status" value="1"/>
</dbReference>
<evidence type="ECO:0000313" key="6">
    <source>
        <dbReference type="EMBL" id="NKF22668.1"/>
    </source>
</evidence>
<comment type="caution">
    <text evidence="6">The sequence shown here is derived from an EMBL/GenBank/DDBJ whole genome shotgun (WGS) entry which is preliminary data.</text>
</comment>
<evidence type="ECO:0000313" key="7">
    <source>
        <dbReference type="Proteomes" id="UP000653472"/>
    </source>
</evidence>
<dbReference type="Gene3D" id="1.10.10.10">
    <property type="entry name" value="Winged helix-like DNA-binding domain superfamily/Winged helix DNA-binding domain"/>
    <property type="match status" value="2"/>
</dbReference>
<evidence type="ECO:0000256" key="2">
    <source>
        <dbReference type="ARBA" id="ARBA00022618"/>
    </source>
</evidence>